<protein>
    <recommendedName>
        <fullName evidence="6">WxxW domain-containing protein</fullName>
    </recommendedName>
</protein>
<dbReference type="Pfam" id="PF13330">
    <property type="entry name" value="Mucin2_WxxW"/>
    <property type="match status" value="2"/>
</dbReference>
<comment type="caution">
    <text evidence="7">The sequence shown here is derived from an EMBL/GenBank/DDBJ whole genome shotgun (WGS) entry which is preliminary data.</text>
</comment>
<proteinExistence type="predicted"/>
<evidence type="ECO:0000313" key="7">
    <source>
        <dbReference type="EMBL" id="TWW68677.1"/>
    </source>
</evidence>
<gene>
    <name evidence="7" type="ORF">D4764_19G0004750</name>
</gene>
<sequence>MIQLLSLVVLAGFVSAHDGQEHGIVDPKVCSYHDITRCWTSWFDVDNEFRSGDYETLSNIISRYPSKICRDPVDIEARTLSGLTPCEAGDNIYRNDVSVGFICRNEDQADGSCSNYRVRFSCYAPYCTETCWTSWFSRDDPTGTGDWELLNLLKSSYPGRICDSPRYIEAVTVDSLTSAAITGEIYDVFNPTEGFHCDNSKQSDGVCRDYKVRFGCPCVYGYSGVGVEPDRSKTSNLTK</sequence>
<feature type="domain" description="WxxW" evidence="6">
    <location>
        <begin position="132"/>
        <end position="216"/>
    </location>
</feature>
<keyword evidence="3 5" id="KW-0732">Signal</keyword>
<dbReference type="EMBL" id="RHFK02000011">
    <property type="protein sequence ID" value="TWW68677.1"/>
    <property type="molecule type" value="Genomic_DNA"/>
</dbReference>
<dbReference type="InterPro" id="IPR039675">
    <property type="entry name" value="CILP1/CILP2"/>
</dbReference>
<evidence type="ECO:0000256" key="4">
    <source>
        <dbReference type="ARBA" id="ARBA00023180"/>
    </source>
</evidence>
<evidence type="ECO:0000256" key="5">
    <source>
        <dbReference type="SAM" id="SignalP"/>
    </source>
</evidence>
<keyword evidence="2" id="KW-0964">Secreted</keyword>
<dbReference type="GO" id="GO:0005576">
    <property type="term" value="C:extracellular region"/>
    <property type="evidence" value="ECO:0007669"/>
    <property type="project" value="UniProtKB-SubCell"/>
</dbReference>
<dbReference type="InterPro" id="IPR025155">
    <property type="entry name" value="WxxW_domain"/>
</dbReference>
<evidence type="ECO:0000313" key="8">
    <source>
        <dbReference type="Proteomes" id="UP000324091"/>
    </source>
</evidence>
<keyword evidence="8" id="KW-1185">Reference proteome</keyword>
<dbReference type="PANTHER" id="PTHR15031:SF4">
    <property type="entry name" value="CARTILAGE INTERMEDIATE LAYER PROTEIN 1"/>
    <property type="match status" value="1"/>
</dbReference>
<dbReference type="Proteomes" id="UP000324091">
    <property type="component" value="Chromosome 19"/>
</dbReference>
<accession>A0A5C6NSW0</accession>
<comment type="subcellular location">
    <subcellularLocation>
        <location evidence="1">Secreted</location>
    </subcellularLocation>
</comment>
<keyword evidence="4" id="KW-0325">Glycoprotein</keyword>
<dbReference type="AlphaFoldDB" id="A0A5C6NSW0"/>
<evidence type="ECO:0000256" key="1">
    <source>
        <dbReference type="ARBA" id="ARBA00004613"/>
    </source>
</evidence>
<organism evidence="7 8">
    <name type="scientific">Takifugu flavidus</name>
    <name type="common">sansaifugu</name>
    <dbReference type="NCBI Taxonomy" id="433684"/>
    <lineage>
        <taxon>Eukaryota</taxon>
        <taxon>Metazoa</taxon>
        <taxon>Chordata</taxon>
        <taxon>Craniata</taxon>
        <taxon>Vertebrata</taxon>
        <taxon>Euteleostomi</taxon>
        <taxon>Actinopterygii</taxon>
        <taxon>Neopterygii</taxon>
        <taxon>Teleostei</taxon>
        <taxon>Neoteleostei</taxon>
        <taxon>Acanthomorphata</taxon>
        <taxon>Eupercaria</taxon>
        <taxon>Tetraodontiformes</taxon>
        <taxon>Tetradontoidea</taxon>
        <taxon>Tetraodontidae</taxon>
        <taxon>Takifugu</taxon>
    </lineage>
</organism>
<feature type="chain" id="PRO_5022911304" description="WxxW domain-containing protein" evidence="5">
    <location>
        <begin position="17"/>
        <end position="239"/>
    </location>
</feature>
<feature type="domain" description="WxxW" evidence="6">
    <location>
        <begin position="39"/>
        <end position="122"/>
    </location>
</feature>
<evidence type="ECO:0000256" key="2">
    <source>
        <dbReference type="ARBA" id="ARBA00022525"/>
    </source>
</evidence>
<feature type="signal peptide" evidence="5">
    <location>
        <begin position="1"/>
        <end position="16"/>
    </location>
</feature>
<dbReference type="PANTHER" id="PTHR15031">
    <property type="entry name" value="CARTILAGE INTERMEDIATE LAYER PROTEIN CLIP"/>
    <property type="match status" value="1"/>
</dbReference>
<evidence type="ECO:0000259" key="6">
    <source>
        <dbReference type="Pfam" id="PF13330"/>
    </source>
</evidence>
<reference evidence="7 8" key="1">
    <citation type="submission" date="2019-04" db="EMBL/GenBank/DDBJ databases">
        <title>Chromosome genome assembly for Takifugu flavidus.</title>
        <authorList>
            <person name="Xiao S."/>
        </authorList>
    </citation>
    <scope>NUCLEOTIDE SEQUENCE [LARGE SCALE GENOMIC DNA]</scope>
    <source>
        <strain evidence="7">HTHZ2018</strain>
        <tissue evidence="7">Muscle</tissue>
    </source>
</reference>
<name>A0A5C6NSW0_9TELE</name>
<evidence type="ECO:0000256" key="3">
    <source>
        <dbReference type="ARBA" id="ARBA00022729"/>
    </source>
</evidence>